<name>A0ABD7STG7_VIBCL</name>
<proteinExistence type="predicted"/>
<evidence type="ECO:0000313" key="2">
    <source>
        <dbReference type="Proteomes" id="UP000323819"/>
    </source>
</evidence>
<comment type="caution">
    <text evidence="1">The sequence shown here is derived from an EMBL/GenBank/DDBJ whole genome shotgun (WGS) entry which is preliminary data.</text>
</comment>
<reference evidence="1 2" key="1">
    <citation type="submission" date="2019-06" db="EMBL/GenBank/DDBJ databases">
        <title>Vibrio cholerae phylogeny based on whole-genome sequencing reveals genetic diversity and population strucutre.</title>
        <authorList>
            <person name="Zhiqiu Y."/>
            <person name="Bin L."/>
            <person name="Lingyan J."/>
        </authorList>
    </citation>
    <scope>NUCLEOTIDE SEQUENCE [LARGE SCALE GENOMIC DNA]</scope>
    <source>
        <strain evidence="1 2">N2814</strain>
    </source>
</reference>
<accession>A0ABD7STG7</accession>
<organism evidence="1 2">
    <name type="scientific">Vibrio cholerae</name>
    <dbReference type="NCBI Taxonomy" id="666"/>
    <lineage>
        <taxon>Bacteria</taxon>
        <taxon>Pseudomonadati</taxon>
        <taxon>Pseudomonadota</taxon>
        <taxon>Gammaproteobacteria</taxon>
        <taxon>Vibrionales</taxon>
        <taxon>Vibrionaceae</taxon>
        <taxon>Vibrio</taxon>
    </lineage>
</organism>
<dbReference type="EMBL" id="VSIJ01000005">
    <property type="protein sequence ID" value="TXX67196.1"/>
    <property type="molecule type" value="Genomic_DNA"/>
</dbReference>
<gene>
    <name evidence="1" type="ORF">FXF03_01095</name>
</gene>
<evidence type="ECO:0000313" key="1">
    <source>
        <dbReference type="EMBL" id="TXX67196.1"/>
    </source>
</evidence>
<protein>
    <submittedName>
        <fullName evidence="1">Uncharacterized protein</fullName>
    </submittedName>
</protein>
<dbReference type="Proteomes" id="UP000323819">
    <property type="component" value="Unassembled WGS sequence"/>
</dbReference>
<sequence>MSKKTLELGIYDLAISYSPDAKSTSAAISSNMKEEANDDDSDLFNAAVDGLESLILAHFMAGIDVSNPAYLEGIETAYAAISRQFSE</sequence>
<dbReference type="RefSeq" id="WP_044125758.1">
    <property type="nucleotide sequence ID" value="NZ_JBBBZX010000080.1"/>
</dbReference>
<dbReference type="AlphaFoldDB" id="A0ABD7STG7"/>